<keyword evidence="2" id="KW-1185">Reference proteome</keyword>
<comment type="caution">
    <text evidence="1">The sequence shown here is derived from an EMBL/GenBank/DDBJ whole genome shotgun (WGS) entry which is preliminary data.</text>
</comment>
<reference evidence="1" key="1">
    <citation type="journal article" date="2020" name="Ecol. Evol.">
        <title>Genome structure and content of the rice root-knot nematode (Meloidogyne graminicola).</title>
        <authorList>
            <person name="Phan N.T."/>
            <person name="Danchin E.G.J."/>
            <person name="Klopp C."/>
            <person name="Perfus-Barbeoch L."/>
            <person name="Kozlowski D.K."/>
            <person name="Koutsovoulos G.D."/>
            <person name="Lopez-Roques C."/>
            <person name="Bouchez O."/>
            <person name="Zahm M."/>
            <person name="Besnard G."/>
            <person name="Bellafiore S."/>
        </authorList>
    </citation>
    <scope>NUCLEOTIDE SEQUENCE</scope>
    <source>
        <strain evidence="1">VN-18</strain>
    </source>
</reference>
<organism evidence="1 2">
    <name type="scientific">Meloidogyne graminicola</name>
    <dbReference type="NCBI Taxonomy" id="189291"/>
    <lineage>
        <taxon>Eukaryota</taxon>
        <taxon>Metazoa</taxon>
        <taxon>Ecdysozoa</taxon>
        <taxon>Nematoda</taxon>
        <taxon>Chromadorea</taxon>
        <taxon>Rhabditida</taxon>
        <taxon>Tylenchina</taxon>
        <taxon>Tylenchomorpha</taxon>
        <taxon>Tylenchoidea</taxon>
        <taxon>Meloidogynidae</taxon>
        <taxon>Meloidogyninae</taxon>
        <taxon>Meloidogyne</taxon>
    </lineage>
</organism>
<dbReference type="EMBL" id="JABEBT010000129">
    <property type="protein sequence ID" value="KAF7630809.1"/>
    <property type="molecule type" value="Genomic_DNA"/>
</dbReference>
<name>A0A8S9ZEC1_9BILA</name>
<evidence type="ECO:0000313" key="2">
    <source>
        <dbReference type="Proteomes" id="UP000605970"/>
    </source>
</evidence>
<sequence>MESTEIKNFSQHLSIEKNYKNIKDSDILENVSPQPKSRTKMDKYMRDICELITLLVNSPRILFISAFLCAPYSNFCDKTFVYFY</sequence>
<dbReference type="AlphaFoldDB" id="A0A8S9ZEC1"/>
<evidence type="ECO:0000313" key="1">
    <source>
        <dbReference type="EMBL" id="KAF7630809.1"/>
    </source>
</evidence>
<gene>
    <name evidence="1" type="ORF">Mgra_00008909</name>
</gene>
<dbReference type="Proteomes" id="UP000605970">
    <property type="component" value="Unassembled WGS sequence"/>
</dbReference>
<protein>
    <submittedName>
        <fullName evidence="1">Uncharacterized protein</fullName>
    </submittedName>
</protein>
<proteinExistence type="predicted"/>
<accession>A0A8S9ZEC1</accession>